<feature type="compositionally biased region" description="Basic and acidic residues" evidence="1">
    <location>
        <begin position="92"/>
        <end position="106"/>
    </location>
</feature>
<feature type="compositionally biased region" description="Low complexity" evidence="1">
    <location>
        <begin position="422"/>
        <end position="433"/>
    </location>
</feature>
<feature type="compositionally biased region" description="Polar residues" evidence="1">
    <location>
        <begin position="453"/>
        <end position="463"/>
    </location>
</feature>
<protein>
    <recommendedName>
        <fullName evidence="4">Mucin-7</fullName>
    </recommendedName>
</protein>
<dbReference type="OrthoDB" id="3600083at2759"/>
<evidence type="ECO:0000313" key="3">
    <source>
        <dbReference type="Proteomes" id="UP000813461"/>
    </source>
</evidence>
<feature type="region of interest" description="Disordered" evidence="1">
    <location>
        <begin position="1"/>
        <end position="795"/>
    </location>
</feature>
<feature type="compositionally biased region" description="Low complexity" evidence="1">
    <location>
        <begin position="550"/>
        <end position="566"/>
    </location>
</feature>
<feature type="compositionally biased region" description="Polar residues" evidence="1">
    <location>
        <begin position="215"/>
        <end position="226"/>
    </location>
</feature>
<proteinExistence type="predicted"/>
<reference evidence="2" key="1">
    <citation type="journal article" date="2021" name="Nat. Commun.">
        <title>Genetic determinants of endophytism in the Arabidopsis root mycobiome.</title>
        <authorList>
            <person name="Mesny F."/>
            <person name="Miyauchi S."/>
            <person name="Thiergart T."/>
            <person name="Pickel B."/>
            <person name="Atanasova L."/>
            <person name="Karlsson M."/>
            <person name="Huettel B."/>
            <person name="Barry K.W."/>
            <person name="Haridas S."/>
            <person name="Chen C."/>
            <person name="Bauer D."/>
            <person name="Andreopoulos W."/>
            <person name="Pangilinan J."/>
            <person name="LaButti K."/>
            <person name="Riley R."/>
            <person name="Lipzen A."/>
            <person name="Clum A."/>
            <person name="Drula E."/>
            <person name="Henrissat B."/>
            <person name="Kohler A."/>
            <person name="Grigoriev I.V."/>
            <person name="Martin F.M."/>
            <person name="Hacquard S."/>
        </authorList>
    </citation>
    <scope>NUCLEOTIDE SEQUENCE</scope>
    <source>
        <strain evidence="2">MPI-SDFR-AT-0120</strain>
    </source>
</reference>
<feature type="compositionally biased region" description="Low complexity" evidence="1">
    <location>
        <begin position="356"/>
        <end position="375"/>
    </location>
</feature>
<feature type="compositionally biased region" description="Low complexity" evidence="1">
    <location>
        <begin position="185"/>
        <end position="196"/>
    </location>
</feature>
<evidence type="ECO:0000256" key="1">
    <source>
        <dbReference type="SAM" id="MobiDB-lite"/>
    </source>
</evidence>
<feature type="compositionally biased region" description="Basic and acidic residues" evidence="1">
    <location>
        <begin position="294"/>
        <end position="320"/>
    </location>
</feature>
<feature type="compositionally biased region" description="Basic and acidic residues" evidence="1">
    <location>
        <begin position="689"/>
        <end position="698"/>
    </location>
</feature>
<dbReference type="AlphaFoldDB" id="A0A8K0R065"/>
<accession>A0A8K0R065</accession>
<feature type="compositionally biased region" description="Polar residues" evidence="1">
    <location>
        <begin position="782"/>
        <end position="795"/>
    </location>
</feature>
<feature type="compositionally biased region" description="Low complexity" evidence="1">
    <location>
        <begin position="335"/>
        <end position="345"/>
    </location>
</feature>
<feature type="compositionally biased region" description="Polar residues" evidence="1">
    <location>
        <begin position="400"/>
        <end position="411"/>
    </location>
</feature>
<gene>
    <name evidence="2" type="ORF">FB567DRAFT_596055</name>
</gene>
<feature type="compositionally biased region" description="Low complexity" evidence="1">
    <location>
        <begin position="575"/>
        <end position="589"/>
    </location>
</feature>
<organism evidence="2 3">
    <name type="scientific">Paraphoma chrysanthemicola</name>
    <dbReference type="NCBI Taxonomy" id="798071"/>
    <lineage>
        <taxon>Eukaryota</taxon>
        <taxon>Fungi</taxon>
        <taxon>Dikarya</taxon>
        <taxon>Ascomycota</taxon>
        <taxon>Pezizomycotina</taxon>
        <taxon>Dothideomycetes</taxon>
        <taxon>Pleosporomycetidae</taxon>
        <taxon>Pleosporales</taxon>
        <taxon>Pleosporineae</taxon>
        <taxon>Phaeosphaeriaceae</taxon>
        <taxon>Paraphoma</taxon>
    </lineage>
</organism>
<keyword evidence="3" id="KW-1185">Reference proteome</keyword>
<dbReference type="EMBL" id="JAGMVJ010000017">
    <property type="protein sequence ID" value="KAH7078459.1"/>
    <property type="molecule type" value="Genomic_DNA"/>
</dbReference>
<sequence length="795" mass="81939">MSSGVRNLRAMFENQGTPSSPEPRGRSPGDSTPAEPESRPTPKVRASFISVEPTGIIAPPDLGATKGTPANSAAAHRRESFSVSQDNVEEIAELKKEVSDEKEQRKNSAVIAEAVPEQAVASRESSQPAPPIRAEPAGEMPNLGAIMKGSDFPEPSTTEAVKPPVTETPVQLPPAPSKKEKAAKKPAAAPKTADAPVPSQTPAKKENRPAVAPTKDTSAQPSTPAKTQKKSTKAPKADVPAPAPTPAKVEAKEDKPAVLPVQDTKVLPEVPTKVEDKPMEAPAVETSQVPEVQEEAKEPTKDVEEKTEQPVEVIEKKDEQPIETLPESASTVVDPPAQTEEQPAAEPTPEPPALPEAPATESESASAPVVEASPENPNKDVTGVQEEVSAKPVDPVEEATTPSETIQPATTEEQEIPNVPETAAAASNATDTNGKANGTPVAKTKPEIKKPTAISTAKASTSKVPAGRSPLPKSIPRTPTTPKAAAPAPTAKPSSAAAKPKPVVAKPVAAKATPKPAAAKEVAKPAAAKEPTKPAAPKTSRASLRPSGLSTATAPTASAATKTKVPAPEHKKPVAAKTAATSTTTSASTGGFKKPAPKSPTRPVKLPSHLIAPTAASAAKHGEEAKVTRKPSTTTRPKAAAPGTRPARPSIAPATAPKRPDSRASTTGGASKGDFLSRMMRPTAASASKTHDKPDSPPRKGTKAPVNALQKGKKKIEEVAAKAKDAVTTNGHSTEEPKASDVPAKDDTLDTNESAHTEAGAVASDEPMEADTPVQEPDSSVAEIQTPQFSGETVR</sequence>
<evidence type="ECO:0008006" key="4">
    <source>
        <dbReference type="Google" id="ProtNLM"/>
    </source>
</evidence>
<dbReference type="Proteomes" id="UP000813461">
    <property type="component" value="Unassembled WGS sequence"/>
</dbReference>
<feature type="compositionally biased region" description="Low complexity" evidence="1">
    <location>
        <begin position="478"/>
        <end position="539"/>
    </location>
</feature>
<feature type="compositionally biased region" description="Basic and acidic residues" evidence="1">
    <location>
        <begin position="733"/>
        <end position="756"/>
    </location>
</feature>
<evidence type="ECO:0000313" key="2">
    <source>
        <dbReference type="EMBL" id="KAH7078459.1"/>
    </source>
</evidence>
<feature type="compositionally biased region" description="Pro residues" evidence="1">
    <location>
        <begin position="346"/>
        <end position="355"/>
    </location>
</feature>
<comment type="caution">
    <text evidence="2">The sequence shown here is derived from an EMBL/GenBank/DDBJ whole genome shotgun (WGS) entry which is preliminary data.</text>
</comment>
<feature type="compositionally biased region" description="Basic and acidic residues" evidence="1">
    <location>
        <begin position="715"/>
        <end position="725"/>
    </location>
</feature>
<name>A0A8K0R065_9PLEO</name>